<evidence type="ECO:0000256" key="2">
    <source>
        <dbReference type="ARBA" id="ARBA00007637"/>
    </source>
</evidence>
<sequence length="364" mass="37144">MHVLVTGGAGFIGSHVAAALRSDGHDVTVLDNFHPAAHGPAPTGSGAAPVRDGVLVGDVRDPDAVRAALRDVDVVVHQAAMVGLGLDLGDLPEYVSCNDLGTAVLLAGMADAGIRRLVLASSMVVYGEGRYTCPTHGPTRPGPRAVPDLDAGHFEPPCPTCGAALDTALVPEDAPLDPRSVYAATKLAQEHLASAWARGVDGTVTALRYHNVYGPGMPRDTPYSGVAAIFRSALERGVAPRVFEDGGQLRDFVHVSDVAAANVAACARDGVGVAAYNICSGQPRTVGEAATALAEAFGGPAPVVTGEYRLGDVRHVVASPNRAAAELGYTARVDFATGMREFASAPLRASTAPGTAAPLPASVA</sequence>
<dbReference type="RefSeq" id="WP_197002117.1">
    <property type="nucleotide sequence ID" value="NZ_BONS01000004.1"/>
</dbReference>
<dbReference type="EMBL" id="JADOUF010000001">
    <property type="protein sequence ID" value="MBG6134939.1"/>
    <property type="molecule type" value="Genomic_DNA"/>
</dbReference>
<dbReference type="AlphaFoldDB" id="A0A8J7GL18"/>
<evidence type="ECO:0000256" key="1">
    <source>
        <dbReference type="ARBA" id="ARBA00004947"/>
    </source>
</evidence>
<comment type="caution">
    <text evidence="7">The sequence shown here is derived from an EMBL/GenBank/DDBJ whole genome shotgun (WGS) entry which is preliminary data.</text>
</comment>
<comment type="similarity">
    <text evidence="2">Belongs to the NAD(P)-dependent epimerase/dehydratase family.</text>
</comment>
<dbReference type="InterPro" id="IPR001509">
    <property type="entry name" value="Epimerase_deHydtase"/>
</dbReference>
<organism evidence="7 8">
    <name type="scientific">Longispora fulva</name>
    <dbReference type="NCBI Taxonomy" id="619741"/>
    <lineage>
        <taxon>Bacteria</taxon>
        <taxon>Bacillati</taxon>
        <taxon>Actinomycetota</taxon>
        <taxon>Actinomycetes</taxon>
        <taxon>Micromonosporales</taxon>
        <taxon>Micromonosporaceae</taxon>
        <taxon>Longispora</taxon>
    </lineage>
</organism>
<dbReference type="InterPro" id="IPR036291">
    <property type="entry name" value="NAD(P)-bd_dom_sf"/>
</dbReference>
<evidence type="ECO:0000256" key="4">
    <source>
        <dbReference type="ARBA" id="ARBA00031367"/>
    </source>
</evidence>
<proteinExistence type="inferred from homology"/>
<dbReference type="Pfam" id="PF01370">
    <property type="entry name" value="Epimerase"/>
    <property type="match status" value="2"/>
</dbReference>
<evidence type="ECO:0000313" key="7">
    <source>
        <dbReference type="EMBL" id="MBG6134939.1"/>
    </source>
</evidence>
<feature type="domain" description="NAD-dependent epimerase/dehydratase" evidence="6">
    <location>
        <begin position="3"/>
        <end position="139"/>
    </location>
</feature>
<evidence type="ECO:0000313" key="8">
    <source>
        <dbReference type="Proteomes" id="UP000622552"/>
    </source>
</evidence>
<dbReference type="GO" id="GO:0033499">
    <property type="term" value="P:galactose catabolic process via UDP-galactose, Leloir pathway"/>
    <property type="evidence" value="ECO:0007669"/>
    <property type="project" value="TreeGrafter"/>
</dbReference>
<evidence type="ECO:0000259" key="6">
    <source>
        <dbReference type="Pfam" id="PF01370"/>
    </source>
</evidence>
<dbReference type="PANTHER" id="PTHR43725:SF53">
    <property type="entry name" value="UDP-ARABINOSE 4-EPIMERASE 1"/>
    <property type="match status" value="1"/>
</dbReference>
<dbReference type="Gene3D" id="3.40.50.720">
    <property type="entry name" value="NAD(P)-binding Rossmann-like Domain"/>
    <property type="match status" value="1"/>
</dbReference>
<dbReference type="Proteomes" id="UP000622552">
    <property type="component" value="Unassembled WGS sequence"/>
</dbReference>
<evidence type="ECO:0000256" key="3">
    <source>
        <dbReference type="ARBA" id="ARBA00018569"/>
    </source>
</evidence>
<accession>A0A8J7GL18</accession>
<dbReference type="SUPFAM" id="SSF51735">
    <property type="entry name" value="NAD(P)-binding Rossmann-fold domains"/>
    <property type="match status" value="1"/>
</dbReference>
<dbReference type="PANTHER" id="PTHR43725">
    <property type="entry name" value="UDP-GLUCOSE 4-EPIMERASE"/>
    <property type="match status" value="1"/>
</dbReference>
<keyword evidence="7" id="KW-0413">Isomerase</keyword>
<protein>
    <recommendedName>
        <fullName evidence="3">UDP-glucose 4-epimerase</fullName>
    </recommendedName>
    <alternativeName>
        <fullName evidence="5">Galactowaldenase</fullName>
    </alternativeName>
    <alternativeName>
        <fullName evidence="4">UDP-galactose 4-epimerase</fullName>
    </alternativeName>
</protein>
<gene>
    <name evidence="7" type="ORF">IW245_001133</name>
</gene>
<comment type="pathway">
    <text evidence="1">Carbohydrate metabolism; galactose metabolism.</text>
</comment>
<keyword evidence="8" id="KW-1185">Reference proteome</keyword>
<evidence type="ECO:0000256" key="5">
    <source>
        <dbReference type="ARBA" id="ARBA00033067"/>
    </source>
</evidence>
<reference evidence="7" key="1">
    <citation type="submission" date="2020-11" db="EMBL/GenBank/DDBJ databases">
        <title>Sequencing the genomes of 1000 actinobacteria strains.</title>
        <authorList>
            <person name="Klenk H.-P."/>
        </authorList>
    </citation>
    <scope>NUCLEOTIDE SEQUENCE</scope>
    <source>
        <strain evidence="7">DSM 45356</strain>
    </source>
</reference>
<dbReference type="GO" id="GO:0016853">
    <property type="term" value="F:isomerase activity"/>
    <property type="evidence" value="ECO:0007669"/>
    <property type="project" value="UniProtKB-KW"/>
</dbReference>
<name>A0A8J7GL18_9ACTN</name>
<feature type="domain" description="NAD-dependent epimerase/dehydratase" evidence="6">
    <location>
        <begin position="172"/>
        <end position="279"/>
    </location>
</feature>